<organism evidence="2">
    <name type="scientific">Anguilla anguilla</name>
    <name type="common">European freshwater eel</name>
    <name type="synonym">Muraena anguilla</name>
    <dbReference type="NCBI Taxonomy" id="7936"/>
    <lineage>
        <taxon>Eukaryota</taxon>
        <taxon>Metazoa</taxon>
        <taxon>Chordata</taxon>
        <taxon>Craniata</taxon>
        <taxon>Vertebrata</taxon>
        <taxon>Euteleostomi</taxon>
        <taxon>Actinopterygii</taxon>
        <taxon>Neopterygii</taxon>
        <taxon>Teleostei</taxon>
        <taxon>Anguilliformes</taxon>
        <taxon>Anguillidae</taxon>
        <taxon>Anguilla</taxon>
    </lineage>
</organism>
<evidence type="ECO:0000256" key="1">
    <source>
        <dbReference type="SAM" id="Phobius"/>
    </source>
</evidence>
<accession>A0A0E9W7Q9</accession>
<reference evidence="2" key="2">
    <citation type="journal article" date="2015" name="Fish Shellfish Immunol.">
        <title>Early steps in the European eel (Anguilla anguilla)-Vibrio vulnificus interaction in the gills: Role of the RtxA13 toxin.</title>
        <authorList>
            <person name="Callol A."/>
            <person name="Pajuelo D."/>
            <person name="Ebbesson L."/>
            <person name="Teles M."/>
            <person name="MacKenzie S."/>
            <person name="Amaro C."/>
        </authorList>
    </citation>
    <scope>NUCLEOTIDE SEQUENCE</scope>
</reference>
<dbReference type="EMBL" id="GBXM01022168">
    <property type="protein sequence ID" value="JAH86409.1"/>
    <property type="molecule type" value="Transcribed_RNA"/>
</dbReference>
<keyword evidence="1" id="KW-0472">Membrane</keyword>
<protein>
    <submittedName>
        <fullName evidence="2">Uncharacterized protein</fullName>
    </submittedName>
</protein>
<name>A0A0E9W7Q9_ANGAN</name>
<keyword evidence="1" id="KW-1133">Transmembrane helix</keyword>
<sequence length="30" mass="3737">MTETSNYHFKCCLIIFWSIYFITEVYSSYF</sequence>
<evidence type="ECO:0000313" key="2">
    <source>
        <dbReference type="EMBL" id="JAH86409.1"/>
    </source>
</evidence>
<feature type="transmembrane region" description="Helical" evidence="1">
    <location>
        <begin position="7"/>
        <end position="29"/>
    </location>
</feature>
<reference evidence="2" key="1">
    <citation type="submission" date="2014-11" db="EMBL/GenBank/DDBJ databases">
        <authorList>
            <person name="Amaro Gonzalez C."/>
        </authorList>
    </citation>
    <scope>NUCLEOTIDE SEQUENCE</scope>
</reference>
<dbReference type="AlphaFoldDB" id="A0A0E9W7Q9"/>
<proteinExistence type="predicted"/>
<keyword evidence="1" id="KW-0812">Transmembrane</keyword>